<sequence length="73" mass="8215">MSGRYIVMFKNWATPAQIQQYIDEVNNSGGQVTHEYSIIKAFAGVIPDHFLQTLRLDSIIESIEQDSLVTTQG</sequence>
<reference evidence="1 2" key="1">
    <citation type="journal article" date="2019" name="Nat. Ecol. Evol.">
        <title>Megaphylogeny resolves global patterns of mushroom evolution.</title>
        <authorList>
            <person name="Varga T."/>
            <person name="Krizsan K."/>
            <person name="Foldi C."/>
            <person name="Dima B."/>
            <person name="Sanchez-Garcia M."/>
            <person name="Sanchez-Ramirez S."/>
            <person name="Szollosi G.J."/>
            <person name="Szarkandi J.G."/>
            <person name="Papp V."/>
            <person name="Albert L."/>
            <person name="Andreopoulos W."/>
            <person name="Angelini C."/>
            <person name="Antonin V."/>
            <person name="Barry K.W."/>
            <person name="Bougher N.L."/>
            <person name="Buchanan P."/>
            <person name="Buyck B."/>
            <person name="Bense V."/>
            <person name="Catcheside P."/>
            <person name="Chovatia M."/>
            <person name="Cooper J."/>
            <person name="Damon W."/>
            <person name="Desjardin D."/>
            <person name="Finy P."/>
            <person name="Geml J."/>
            <person name="Haridas S."/>
            <person name="Hughes K."/>
            <person name="Justo A."/>
            <person name="Karasinski D."/>
            <person name="Kautmanova I."/>
            <person name="Kiss B."/>
            <person name="Kocsube S."/>
            <person name="Kotiranta H."/>
            <person name="LaButti K.M."/>
            <person name="Lechner B.E."/>
            <person name="Liimatainen K."/>
            <person name="Lipzen A."/>
            <person name="Lukacs Z."/>
            <person name="Mihaltcheva S."/>
            <person name="Morgado L.N."/>
            <person name="Niskanen T."/>
            <person name="Noordeloos M.E."/>
            <person name="Ohm R.A."/>
            <person name="Ortiz-Santana B."/>
            <person name="Ovrebo C."/>
            <person name="Racz N."/>
            <person name="Riley R."/>
            <person name="Savchenko A."/>
            <person name="Shiryaev A."/>
            <person name="Soop K."/>
            <person name="Spirin V."/>
            <person name="Szebenyi C."/>
            <person name="Tomsovsky M."/>
            <person name="Tulloss R.E."/>
            <person name="Uehling J."/>
            <person name="Grigoriev I.V."/>
            <person name="Vagvolgyi C."/>
            <person name="Papp T."/>
            <person name="Martin F.M."/>
            <person name="Miettinen O."/>
            <person name="Hibbett D.S."/>
            <person name="Nagy L.G."/>
        </authorList>
    </citation>
    <scope>NUCLEOTIDE SEQUENCE [LARGE SCALE GENOMIC DNA]</scope>
    <source>
        <strain evidence="1 2">NL-1719</strain>
    </source>
</reference>
<evidence type="ECO:0000313" key="2">
    <source>
        <dbReference type="Proteomes" id="UP000308600"/>
    </source>
</evidence>
<keyword evidence="2" id="KW-1185">Reference proteome</keyword>
<proteinExistence type="predicted"/>
<protein>
    <submittedName>
        <fullName evidence="1">Uncharacterized protein</fullName>
    </submittedName>
</protein>
<dbReference type="Proteomes" id="UP000308600">
    <property type="component" value="Unassembled WGS sequence"/>
</dbReference>
<accession>A0ACD3AFY1</accession>
<gene>
    <name evidence="1" type="ORF">BDN72DRAFT_846510</name>
</gene>
<dbReference type="EMBL" id="ML208471">
    <property type="protein sequence ID" value="TFK64524.1"/>
    <property type="molecule type" value="Genomic_DNA"/>
</dbReference>
<organism evidence="1 2">
    <name type="scientific">Pluteus cervinus</name>
    <dbReference type="NCBI Taxonomy" id="181527"/>
    <lineage>
        <taxon>Eukaryota</taxon>
        <taxon>Fungi</taxon>
        <taxon>Dikarya</taxon>
        <taxon>Basidiomycota</taxon>
        <taxon>Agaricomycotina</taxon>
        <taxon>Agaricomycetes</taxon>
        <taxon>Agaricomycetidae</taxon>
        <taxon>Agaricales</taxon>
        <taxon>Pluteineae</taxon>
        <taxon>Pluteaceae</taxon>
        <taxon>Pluteus</taxon>
    </lineage>
</organism>
<name>A0ACD3AFY1_9AGAR</name>
<evidence type="ECO:0000313" key="1">
    <source>
        <dbReference type="EMBL" id="TFK64524.1"/>
    </source>
</evidence>